<protein>
    <submittedName>
        <fullName evidence="1">Uncharacterized protein, isoform B</fullName>
    </submittedName>
</protein>
<dbReference type="Proteomes" id="UP000009192">
    <property type="component" value="Unassembled WGS sequence"/>
</dbReference>
<reference evidence="1 2" key="1">
    <citation type="journal article" date="2007" name="Nature">
        <title>Evolution of genes and genomes on the Drosophila phylogeny.</title>
        <authorList>
            <consortium name="Drosophila 12 Genomes Consortium"/>
            <person name="Clark A.G."/>
            <person name="Eisen M.B."/>
            <person name="Smith D.R."/>
            <person name="Bergman C.M."/>
            <person name="Oliver B."/>
            <person name="Markow T.A."/>
            <person name="Kaufman T.C."/>
            <person name="Kellis M."/>
            <person name="Gelbart W."/>
            <person name="Iyer V.N."/>
            <person name="Pollard D.A."/>
            <person name="Sackton T.B."/>
            <person name="Larracuente A.M."/>
            <person name="Singh N.D."/>
            <person name="Abad J.P."/>
            <person name="Abt D.N."/>
            <person name="Adryan B."/>
            <person name="Aguade M."/>
            <person name="Akashi H."/>
            <person name="Anderson W.W."/>
            <person name="Aquadro C.F."/>
            <person name="Ardell D.H."/>
            <person name="Arguello R."/>
            <person name="Artieri C.G."/>
            <person name="Barbash D.A."/>
            <person name="Barker D."/>
            <person name="Barsanti P."/>
            <person name="Batterham P."/>
            <person name="Batzoglou S."/>
            <person name="Begun D."/>
            <person name="Bhutkar A."/>
            <person name="Blanco E."/>
            <person name="Bosak S.A."/>
            <person name="Bradley R.K."/>
            <person name="Brand A.D."/>
            <person name="Brent M.R."/>
            <person name="Brooks A.N."/>
            <person name="Brown R.H."/>
            <person name="Butlin R.K."/>
            <person name="Caggese C."/>
            <person name="Calvi B.R."/>
            <person name="Bernardo de Carvalho A."/>
            <person name="Caspi A."/>
            <person name="Castrezana S."/>
            <person name="Celniker S.E."/>
            <person name="Chang J.L."/>
            <person name="Chapple C."/>
            <person name="Chatterji S."/>
            <person name="Chinwalla A."/>
            <person name="Civetta A."/>
            <person name="Clifton S.W."/>
            <person name="Comeron J.M."/>
            <person name="Costello J.C."/>
            <person name="Coyne J.A."/>
            <person name="Daub J."/>
            <person name="David R.G."/>
            <person name="Delcher A.L."/>
            <person name="Delehaunty K."/>
            <person name="Do C.B."/>
            <person name="Ebling H."/>
            <person name="Edwards K."/>
            <person name="Eickbush T."/>
            <person name="Evans J.D."/>
            <person name="Filipski A."/>
            <person name="Findeiss S."/>
            <person name="Freyhult E."/>
            <person name="Fulton L."/>
            <person name="Fulton R."/>
            <person name="Garcia A.C."/>
            <person name="Gardiner A."/>
            <person name="Garfield D.A."/>
            <person name="Garvin B.E."/>
            <person name="Gibson G."/>
            <person name="Gilbert D."/>
            <person name="Gnerre S."/>
            <person name="Godfrey J."/>
            <person name="Good R."/>
            <person name="Gotea V."/>
            <person name="Gravely B."/>
            <person name="Greenberg A.J."/>
            <person name="Griffiths-Jones S."/>
            <person name="Gross S."/>
            <person name="Guigo R."/>
            <person name="Gustafson E.A."/>
            <person name="Haerty W."/>
            <person name="Hahn M.W."/>
            <person name="Halligan D.L."/>
            <person name="Halpern A.L."/>
            <person name="Halter G.M."/>
            <person name="Han M.V."/>
            <person name="Heger A."/>
            <person name="Hillier L."/>
            <person name="Hinrichs A.S."/>
            <person name="Holmes I."/>
            <person name="Hoskins R.A."/>
            <person name="Hubisz M.J."/>
            <person name="Hultmark D."/>
            <person name="Huntley M.A."/>
            <person name="Jaffe D.B."/>
            <person name="Jagadeeshan S."/>
            <person name="Jeck W.R."/>
            <person name="Johnson J."/>
            <person name="Jones C.D."/>
            <person name="Jordan W.C."/>
            <person name="Karpen G.H."/>
            <person name="Kataoka E."/>
            <person name="Keightley P.D."/>
            <person name="Kheradpour P."/>
            <person name="Kirkness E.F."/>
            <person name="Koerich L.B."/>
            <person name="Kristiansen K."/>
            <person name="Kudrna D."/>
            <person name="Kulathinal R.J."/>
            <person name="Kumar S."/>
            <person name="Kwok R."/>
            <person name="Lander E."/>
            <person name="Langley C.H."/>
            <person name="Lapoint R."/>
            <person name="Lazzaro B.P."/>
            <person name="Lee S.J."/>
            <person name="Levesque L."/>
            <person name="Li R."/>
            <person name="Lin C.F."/>
            <person name="Lin M.F."/>
            <person name="Lindblad-Toh K."/>
            <person name="Llopart A."/>
            <person name="Long M."/>
            <person name="Low L."/>
            <person name="Lozovsky E."/>
            <person name="Lu J."/>
            <person name="Luo M."/>
            <person name="Machado C.A."/>
            <person name="Makalowski W."/>
            <person name="Marzo M."/>
            <person name="Matsuda M."/>
            <person name="Matzkin L."/>
            <person name="McAllister B."/>
            <person name="McBride C.S."/>
            <person name="McKernan B."/>
            <person name="McKernan K."/>
            <person name="Mendez-Lago M."/>
            <person name="Minx P."/>
            <person name="Mollenhauer M.U."/>
            <person name="Montooth K."/>
            <person name="Mount S.M."/>
            <person name="Mu X."/>
            <person name="Myers E."/>
            <person name="Negre B."/>
            <person name="Newfeld S."/>
            <person name="Nielsen R."/>
            <person name="Noor M.A."/>
            <person name="O'Grady P."/>
            <person name="Pachter L."/>
            <person name="Papaceit M."/>
            <person name="Parisi M.J."/>
            <person name="Parisi M."/>
            <person name="Parts L."/>
            <person name="Pedersen J.S."/>
            <person name="Pesole G."/>
            <person name="Phillippy A.M."/>
            <person name="Ponting C.P."/>
            <person name="Pop M."/>
            <person name="Porcelli D."/>
            <person name="Powell J.R."/>
            <person name="Prohaska S."/>
            <person name="Pruitt K."/>
            <person name="Puig M."/>
            <person name="Quesneville H."/>
            <person name="Ram K.R."/>
            <person name="Rand D."/>
            <person name="Rasmussen M.D."/>
            <person name="Reed L.K."/>
            <person name="Reenan R."/>
            <person name="Reily A."/>
            <person name="Remington K.A."/>
            <person name="Rieger T.T."/>
            <person name="Ritchie M.G."/>
            <person name="Robin C."/>
            <person name="Rogers Y.H."/>
            <person name="Rohde C."/>
            <person name="Rozas J."/>
            <person name="Rubenfield M.J."/>
            <person name="Ruiz A."/>
            <person name="Russo S."/>
            <person name="Salzberg S.L."/>
            <person name="Sanchez-Gracia A."/>
            <person name="Saranga D.J."/>
            <person name="Sato H."/>
            <person name="Schaeffer S.W."/>
            <person name="Schatz M.C."/>
            <person name="Schlenke T."/>
            <person name="Schwartz R."/>
            <person name="Segarra C."/>
            <person name="Singh R.S."/>
            <person name="Sirot L."/>
            <person name="Sirota M."/>
            <person name="Sisneros N.B."/>
            <person name="Smith C.D."/>
            <person name="Smith T.F."/>
            <person name="Spieth J."/>
            <person name="Stage D.E."/>
            <person name="Stark A."/>
            <person name="Stephan W."/>
            <person name="Strausberg R.L."/>
            <person name="Strempel S."/>
            <person name="Sturgill D."/>
            <person name="Sutton G."/>
            <person name="Sutton G.G."/>
            <person name="Tao W."/>
            <person name="Teichmann S."/>
            <person name="Tobari Y.N."/>
            <person name="Tomimura Y."/>
            <person name="Tsolas J.M."/>
            <person name="Valente V.L."/>
            <person name="Venter E."/>
            <person name="Venter J.C."/>
            <person name="Vicario S."/>
            <person name="Vieira F.G."/>
            <person name="Vilella A.J."/>
            <person name="Villasante A."/>
            <person name="Walenz B."/>
            <person name="Wang J."/>
            <person name="Wasserman M."/>
            <person name="Watts T."/>
            <person name="Wilson D."/>
            <person name="Wilson R.K."/>
            <person name="Wing R.A."/>
            <person name="Wolfner M.F."/>
            <person name="Wong A."/>
            <person name="Wong G.K."/>
            <person name="Wu C.I."/>
            <person name="Wu G."/>
            <person name="Yamamoto D."/>
            <person name="Yang H.P."/>
            <person name="Yang S.P."/>
            <person name="Yorke J.A."/>
            <person name="Yoshida K."/>
            <person name="Zdobnov E."/>
            <person name="Zhang P."/>
            <person name="Zhang Y."/>
            <person name="Zimin A.V."/>
            <person name="Baldwin J."/>
            <person name="Abdouelleil A."/>
            <person name="Abdulkadir J."/>
            <person name="Abebe A."/>
            <person name="Abera B."/>
            <person name="Abreu J."/>
            <person name="Acer S.C."/>
            <person name="Aftuck L."/>
            <person name="Alexander A."/>
            <person name="An P."/>
            <person name="Anderson E."/>
            <person name="Anderson S."/>
            <person name="Arachi H."/>
            <person name="Azer M."/>
            <person name="Bachantsang P."/>
            <person name="Barry A."/>
            <person name="Bayul T."/>
            <person name="Berlin A."/>
            <person name="Bessette D."/>
            <person name="Bloom T."/>
            <person name="Blye J."/>
            <person name="Boguslavskiy L."/>
            <person name="Bonnet C."/>
            <person name="Boukhgalter B."/>
            <person name="Bourzgui I."/>
            <person name="Brown A."/>
            <person name="Cahill P."/>
            <person name="Channer S."/>
            <person name="Cheshatsang Y."/>
            <person name="Chuda L."/>
            <person name="Citroen M."/>
            <person name="Collymore A."/>
            <person name="Cooke P."/>
            <person name="Costello M."/>
            <person name="D'Aco K."/>
            <person name="Daza R."/>
            <person name="De Haan G."/>
            <person name="DeGray S."/>
            <person name="DeMaso C."/>
            <person name="Dhargay N."/>
            <person name="Dooley K."/>
            <person name="Dooley E."/>
            <person name="Doricent M."/>
            <person name="Dorje P."/>
            <person name="Dorjee K."/>
            <person name="Dupes A."/>
            <person name="Elong R."/>
            <person name="Falk J."/>
            <person name="Farina A."/>
            <person name="Faro S."/>
            <person name="Ferguson D."/>
            <person name="Fisher S."/>
            <person name="Foley C.D."/>
            <person name="Franke A."/>
            <person name="Friedrich D."/>
            <person name="Gadbois L."/>
            <person name="Gearin G."/>
            <person name="Gearin C.R."/>
            <person name="Giannoukos G."/>
            <person name="Goode T."/>
            <person name="Graham J."/>
            <person name="Grandbois E."/>
            <person name="Grewal S."/>
            <person name="Gyaltsen K."/>
            <person name="Hafez N."/>
            <person name="Hagos B."/>
            <person name="Hall J."/>
            <person name="Henson C."/>
            <person name="Hollinger A."/>
            <person name="Honan T."/>
            <person name="Huard M.D."/>
            <person name="Hughes L."/>
            <person name="Hurhula B."/>
            <person name="Husby M.E."/>
            <person name="Kamat A."/>
            <person name="Kanga B."/>
            <person name="Kashin S."/>
            <person name="Khazanovich D."/>
            <person name="Kisner P."/>
            <person name="Lance K."/>
            <person name="Lara M."/>
            <person name="Lee W."/>
            <person name="Lennon N."/>
            <person name="Letendre F."/>
            <person name="LeVine R."/>
            <person name="Lipovsky A."/>
            <person name="Liu X."/>
            <person name="Liu J."/>
            <person name="Liu S."/>
            <person name="Lokyitsang T."/>
            <person name="Lokyitsang Y."/>
            <person name="Lubonja R."/>
            <person name="Lui A."/>
            <person name="MacDonald P."/>
            <person name="Magnisalis V."/>
            <person name="Maru K."/>
            <person name="Matthews C."/>
            <person name="McCusker W."/>
            <person name="McDonough S."/>
            <person name="Mehta T."/>
            <person name="Meldrim J."/>
            <person name="Meneus L."/>
            <person name="Mihai O."/>
            <person name="Mihalev A."/>
            <person name="Mihova T."/>
            <person name="Mittelman R."/>
            <person name="Mlenga V."/>
            <person name="Montmayeur A."/>
            <person name="Mulrain L."/>
            <person name="Navidi A."/>
            <person name="Naylor J."/>
            <person name="Negash T."/>
            <person name="Nguyen T."/>
            <person name="Nguyen N."/>
            <person name="Nicol R."/>
            <person name="Norbu C."/>
            <person name="Norbu N."/>
            <person name="Novod N."/>
            <person name="O'Neill B."/>
            <person name="Osman S."/>
            <person name="Markiewicz E."/>
            <person name="Oyono O.L."/>
            <person name="Patti C."/>
            <person name="Phunkhang P."/>
            <person name="Pierre F."/>
            <person name="Priest M."/>
            <person name="Raghuraman S."/>
            <person name="Rege F."/>
            <person name="Reyes R."/>
            <person name="Rise C."/>
            <person name="Rogov P."/>
            <person name="Ross K."/>
            <person name="Ryan E."/>
            <person name="Settipalli S."/>
            <person name="Shea T."/>
            <person name="Sherpa N."/>
            <person name="Shi L."/>
            <person name="Shih D."/>
            <person name="Sparrow T."/>
            <person name="Spaulding J."/>
            <person name="Stalker J."/>
            <person name="Stange-Thomann N."/>
            <person name="Stavropoulos S."/>
            <person name="Stone C."/>
            <person name="Strader C."/>
            <person name="Tesfaye S."/>
            <person name="Thomson T."/>
            <person name="Thoulutsang Y."/>
            <person name="Thoulutsang D."/>
            <person name="Topham K."/>
            <person name="Topping I."/>
            <person name="Tsamla T."/>
            <person name="Vassiliev H."/>
            <person name="Vo A."/>
            <person name="Wangchuk T."/>
            <person name="Wangdi T."/>
            <person name="Weiand M."/>
            <person name="Wilkinson J."/>
            <person name="Wilson A."/>
            <person name="Yadav S."/>
            <person name="Young G."/>
            <person name="Yu Q."/>
            <person name="Zembek L."/>
            <person name="Zhong D."/>
            <person name="Zimmer A."/>
            <person name="Zwirko Z."/>
            <person name="Jaffe D.B."/>
            <person name="Alvarez P."/>
            <person name="Brockman W."/>
            <person name="Butler J."/>
            <person name="Chin C."/>
            <person name="Gnerre S."/>
            <person name="Grabherr M."/>
            <person name="Kleber M."/>
            <person name="Mauceli E."/>
            <person name="MacCallum I."/>
        </authorList>
    </citation>
    <scope>NUCLEOTIDE SEQUENCE [LARGE SCALE GENOMIC DNA]</scope>
    <source>
        <strain evidence="2">Tucson 15081-1352.22</strain>
    </source>
</reference>
<accession>A0A0Q9XDV5</accession>
<dbReference type="InParanoid" id="A0A0Q9XDV5"/>
<proteinExistence type="predicted"/>
<dbReference type="KEGG" id="dmo:Dmoj_GI26165"/>
<organism evidence="1 2">
    <name type="scientific">Drosophila mojavensis</name>
    <name type="common">Fruit fly</name>
    <dbReference type="NCBI Taxonomy" id="7230"/>
    <lineage>
        <taxon>Eukaryota</taxon>
        <taxon>Metazoa</taxon>
        <taxon>Ecdysozoa</taxon>
        <taxon>Arthropoda</taxon>
        <taxon>Hexapoda</taxon>
        <taxon>Insecta</taxon>
        <taxon>Pterygota</taxon>
        <taxon>Neoptera</taxon>
        <taxon>Endopterygota</taxon>
        <taxon>Diptera</taxon>
        <taxon>Brachycera</taxon>
        <taxon>Muscomorpha</taxon>
        <taxon>Ephydroidea</taxon>
        <taxon>Drosophilidae</taxon>
        <taxon>Drosophila</taxon>
    </lineage>
</organism>
<sequence>MALRFLNRFGCCIIRVPCAINFPACNPMFNMQCLCERLSFQNCFKNTYGKENRVPKRIGRKARLCQIRMEQGWTV</sequence>
<evidence type="ECO:0000313" key="1">
    <source>
        <dbReference type="EMBL" id="KRG06767.1"/>
    </source>
</evidence>
<evidence type="ECO:0000313" key="2">
    <source>
        <dbReference type="Proteomes" id="UP000009192"/>
    </source>
</evidence>
<dbReference type="AlphaFoldDB" id="A0A0Q9XDV5"/>
<name>A0A0Q9XDV5_DROMO</name>
<dbReference type="EMBL" id="CH933809">
    <property type="protein sequence ID" value="KRG06767.1"/>
    <property type="molecule type" value="Genomic_DNA"/>
</dbReference>
<gene>
    <name evidence="1" type="primary">Dmoj\GI26165</name>
    <name evidence="1" type="ORF">Dmoj_GI26165</name>
</gene>
<keyword evidence="2" id="KW-1185">Reference proteome</keyword>